<comment type="caution">
    <text evidence="1">The sequence shown here is derived from an EMBL/GenBank/DDBJ whole genome shotgun (WGS) entry which is preliminary data.</text>
</comment>
<gene>
    <name evidence="2" type="ORF">C6357_10725</name>
    <name evidence="1" type="ORF">COF57_17965</name>
</gene>
<dbReference type="Proteomes" id="UP000223364">
    <property type="component" value="Unassembled WGS sequence"/>
</dbReference>
<dbReference type="EMBL" id="NUSP01000013">
    <property type="protein sequence ID" value="PHD59407.1"/>
    <property type="molecule type" value="Genomic_DNA"/>
</dbReference>
<dbReference type="Proteomes" id="UP000239236">
    <property type="component" value="Unassembled WGS sequence"/>
</dbReference>
<evidence type="ECO:0000313" key="4">
    <source>
        <dbReference type="Proteomes" id="UP000239236"/>
    </source>
</evidence>
<accession>A0A2A7DPP4</accession>
<organism evidence="1 3">
    <name type="scientific">Bacillus wiedmannii</name>
    <dbReference type="NCBI Taxonomy" id="1890302"/>
    <lineage>
        <taxon>Bacteria</taxon>
        <taxon>Bacillati</taxon>
        <taxon>Bacillota</taxon>
        <taxon>Bacilli</taxon>
        <taxon>Bacillales</taxon>
        <taxon>Bacillaceae</taxon>
        <taxon>Bacillus</taxon>
        <taxon>Bacillus cereus group</taxon>
    </lineage>
</organism>
<reference evidence="1 3" key="1">
    <citation type="submission" date="2017-09" db="EMBL/GenBank/DDBJ databases">
        <title>Large-scale bioinformatics analysis of Bacillus genomes uncovers conserved roles of natural products in bacterial physiology.</title>
        <authorList>
            <consortium name="Agbiome Team Llc"/>
            <person name="Bleich R.M."/>
            <person name="Grubbs K.J."/>
            <person name="Santa Maria K.C."/>
            <person name="Allen S.E."/>
            <person name="Farag S."/>
            <person name="Shank E.A."/>
            <person name="Bowers A."/>
        </authorList>
    </citation>
    <scope>NUCLEOTIDE SEQUENCE [LARGE SCALE GENOMIC DNA]</scope>
    <source>
        <strain evidence="1 3">AFS044295</strain>
    </source>
</reference>
<evidence type="ECO:0000313" key="1">
    <source>
        <dbReference type="EMBL" id="PHD59407.1"/>
    </source>
</evidence>
<protein>
    <submittedName>
        <fullName evidence="2">DUF3915 domain-containing protein</fullName>
    </submittedName>
</protein>
<dbReference type="AlphaFoldDB" id="A0A2A7DPP4"/>
<keyword evidence="4" id="KW-1185">Reference proteome</keyword>
<dbReference type="InterPro" id="IPR025026">
    <property type="entry name" value="DUF3915"/>
</dbReference>
<evidence type="ECO:0000313" key="2">
    <source>
        <dbReference type="EMBL" id="PRT41488.1"/>
    </source>
</evidence>
<sequence length="129" mass="14651">MMRIMFGSFGCCDNFRDCHHRERECDHRDHREKEREREVKPQQPAVCNVLASISVGTELSLLSIRGNGTFNNVIFEGFANGVALFSALARNNNDKDNKDNNKDDKHNQNRNTFTGILRVCPTDIVAIAI</sequence>
<dbReference type="Pfam" id="PF13054">
    <property type="entry name" value="DUF3915"/>
    <property type="match status" value="1"/>
</dbReference>
<evidence type="ECO:0000313" key="3">
    <source>
        <dbReference type="Proteomes" id="UP000223364"/>
    </source>
</evidence>
<name>A0A2A7DPP4_9BACI</name>
<dbReference type="EMBL" id="PVRR01000002">
    <property type="protein sequence ID" value="PRT41488.1"/>
    <property type="molecule type" value="Genomic_DNA"/>
</dbReference>
<reference evidence="2 4" key="2">
    <citation type="submission" date="2018-03" db="EMBL/GenBank/DDBJ databases">
        <title>Genotypic and phenotypic analysis of antagonistic Bacillus spp. isolated from rhizosphere soil of plants in Tibet.</title>
        <authorList>
            <person name="Borriss R."/>
            <person name="Lasch P."/>
            <person name="Wu L."/>
            <person name="Wu H."/>
            <person name="Gao X."/>
        </authorList>
    </citation>
    <scope>NUCLEOTIDE SEQUENCE [LARGE SCALE GENOMIC DNA]</scope>
    <source>
        <strain evidence="2 4">NMSW16</strain>
    </source>
</reference>
<proteinExistence type="predicted"/>